<accession>L0DHD0</accession>
<evidence type="ECO:0000313" key="2">
    <source>
        <dbReference type="EMBL" id="AGA28260.1"/>
    </source>
</evidence>
<dbReference type="AlphaFoldDB" id="L0DHD0"/>
<sequence length="102" mass="11091">MQNFLIVAPDPKAYRETDELLRGRNVIARVSPHLIEGRFTAEDIARLPAGVEAFSGPIPAKLLQELPPSARLAAKALVRARGREEPAEEGLPWDAPGFEPPG</sequence>
<protein>
    <submittedName>
        <fullName evidence="2">Uncharacterized protein</fullName>
    </submittedName>
</protein>
<keyword evidence="3" id="KW-1185">Reference proteome</keyword>
<reference evidence="2 3" key="1">
    <citation type="submission" date="2012-02" db="EMBL/GenBank/DDBJ databases">
        <title>Complete sequence of chromosome of Singulisphaera acidiphila DSM 18658.</title>
        <authorList>
            <consortium name="US DOE Joint Genome Institute (JGI-PGF)"/>
            <person name="Lucas S."/>
            <person name="Copeland A."/>
            <person name="Lapidus A."/>
            <person name="Glavina del Rio T."/>
            <person name="Dalin E."/>
            <person name="Tice H."/>
            <person name="Bruce D."/>
            <person name="Goodwin L."/>
            <person name="Pitluck S."/>
            <person name="Peters L."/>
            <person name="Ovchinnikova G."/>
            <person name="Chertkov O."/>
            <person name="Kyrpides N."/>
            <person name="Mavromatis K."/>
            <person name="Ivanova N."/>
            <person name="Brettin T."/>
            <person name="Detter J.C."/>
            <person name="Han C."/>
            <person name="Larimer F."/>
            <person name="Land M."/>
            <person name="Hauser L."/>
            <person name="Markowitz V."/>
            <person name="Cheng J.-F."/>
            <person name="Hugenholtz P."/>
            <person name="Woyke T."/>
            <person name="Wu D."/>
            <person name="Tindall B."/>
            <person name="Pomrenke H."/>
            <person name="Brambilla E."/>
            <person name="Klenk H.-P."/>
            <person name="Eisen J.A."/>
        </authorList>
    </citation>
    <scope>NUCLEOTIDE SEQUENCE [LARGE SCALE GENOMIC DNA]</scope>
    <source>
        <strain evidence="3">ATCC BAA-1392 / DSM 18658 / VKM B-2454 / MOB10</strain>
    </source>
</reference>
<evidence type="ECO:0000313" key="3">
    <source>
        <dbReference type="Proteomes" id="UP000010798"/>
    </source>
</evidence>
<gene>
    <name evidence="2" type="ordered locus">Sinac_4038</name>
</gene>
<evidence type="ECO:0000256" key="1">
    <source>
        <dbReference type="SAM" id="MobiDB-lite"/>
    </source>
</evidence>
<dbReference type="HOGENOM" id="CLU_2275568_0_0_0"/>
<proteinExistence type="predicted"/>
<name>L0DHD0_SINAD</name>
<feature type="region of interest" description="Disordered" evidence="1">
    <location>
        <begin position="81"/>
        <end position="102"/>
    </location>
</feature>
<dbReference type="Proteomes" id="UP000010798">
    <property type="component" value="Chromosome"/>
</dbReference>
<dbReference type="EMBL" id="CP003364">
    <property type="protein sequence ID" value="AGA28260.1"/>
    <property type="molecule type" value="Genomic_DNA"/>
</dbReference>
<dbReference type="KEGG" id="saci:Sinac_4038"/>
<organism evidence="2 3">
    <name type="scientific">Singulisphaera acidiphila (strain ATCC BAA-1392 / DSM 18658 / VKM B-2454 / MOB10)</name>
    <dbReference type="NCBI Taxonomy" id="886293"/>
    <lineage>
        <taxon>Bacteria</taxon>
        <taxon>Pseudomonadati</taxon>
        <taxon>Planctomycetota</taxon>
        <taxon>Planctomycetia</taxon>
        <taxon>Isosphaerales</taxon>
        <taxon>Isosphaeraceae</taxon>
        <taxon>Singulisphaera</taxon>
    </lineage>
</organism>
<dbReference type="RefSeq" id="WP_015247390.1">
    <property type="nucleotide sequence ID" value="NC_019892.1"/>
</dbReference>